<gene>
    <name evidence="6" type="primary">chaA</name>
    <name evidence="6" type="ORF">SAMEA4530655_02785</name>
</gene>
<dbReference type="GO" id="GO:0005886">
    <property type="term" value="C:plasma membrane"/>
    <property type="evidence" value="ECO:0007669"/>
    <property type="project" value="TreeGrafter"/>
</dbReference>
<protein>
    <submittedName>
        <fullName evidence="6">Calcium/proton antiporter</fullName>
    </submittedName>
</protein>
<dbReference type="GO" id="GO:0015385">
    <property type="term" value="F:sodium:proton antiporter activity"/>
    <property type="evidence" value="ECO:0007669"/>
    <property type="project" value="TreeGrafter"/>
</dbReference>
<dbReference type="GO" id="GO:0015386">
    <property type="term" value="F:potassium:proton antiporter activity"/>
    <property type="evidence" value="ECO:0007669"/>
    <property type="project" value="TreeGrafter"/>
</dbReference>
<evidence type="ECO:0000259" key="5">
    <source>
        <dbReference type="Pfam" id="PF01699"/>
    </source>
</evidence>
<keyword evidence="7" id="KW-1185">Reference proteome</keyword>
<dbReference type="STRING" id="93222.NA29_18100"/>
<evidence type="ECO:0000256" key="2">
    <source>
        <dbReference type="ARBA" id="ARBA00022692"/>
    </source>
</evidence>
<proteinExistence type="predicted"/>
<dbReference type="Pfam" id="PF01699">
    <property type="entry name" value="Na_Ca_ex"/>
    <property type="match status" value="2"/>
</dbReference>
<evidence type="ECO:0000313" key="7">
    <source>
        <dbReference type="Proteomes" id="UP000215126"/>
    </source>
</evidence>
<dbReference type="EMBL" id="LT906435">
    <property type="protein sequence ID" value="SNU85720.1"/>
    <property type="molecule type" value="Genomic_DNA"/>
</dbReference>
<dbReference type="InterPro" id="IPR052946">
    <property type="entry name" value="Alkaline_pH_Ca-Antiporter"/>
</dbReference>
<evidence type="ECO:0000256" key="4">
    <source>
        <dbReference type="ARBA" id="ARBA00023136"/>
    </source>
</evidence>
<keyword evidence="4" id="KW-0472">Membrane</keyword>
<feature type="domain" description="Sodium/calcium exchanger membrane region" evidence="5">
    <location>
        <begin position="69"/>
        <end position="222"/>
    </location>
</feature>
<accession>A0A239SJX4</accession>
<keyword evidence="2" id="KW-0812">Transmembrane</keyword>
<keyword evidence="3" id="KW-1133">Transmembrane helix</keyword>
<sequence length="395" mass="40693">MIRRSEVLIGAMFPPSLDLPYPWLHPFPEILESPTMSSSKTAKLGHWTMYMPIVALIALGVAAFLPNAAALTLCAAALAGAVFSAVHHAETVAHKVGEPFGTLVLAVAVTIIEVALIVSVMLSGGPDKAGLARDTVFAAIMIVSTGIVGLCLLFGGVRHHTQGFHVEGASAALAVLCALSVLTLVLPNYTNSVVGPGLTASQLAFEGVISLVLYMVFVFVQTVSHRDYFLAKAPSEEVHVPPPSRRTAVLSLGLLVVALVAVVGLAKKLSPAVEQAVATAGAPKAVVGIVIAALVLLPEGLAALRAARANKLQTSLNLALGSALASIGLTIPTVAAVSLLLDQQIELGLAPKETVLLAITLLVSVLTLGTGRTTVLQGAVHLVLFAAFLFLAIVP</sequence>
<dbReference type="PANTHER" id="PTHR37958">
    <property type="entry name" value="SODIUM-POTASSIUM/PROTON ANTIPORTER CHAA"/>
    <property type="match status" value="1"/>
</dbReference>
<comment type="subcellular location">
    <subcellularLocation>
        <location evidence="1">Membrane</location>
        <topology evidence="1">Multi-pass membrane protein</topology>
    </subcellularLocation>
</comment>
<feature type="domain" description="Sodium/calcium exchanger membrane region" evidence="5">
    <location>
        <begin position="251"/>
        <end position="393"/>
    </location>
</feature>
<name>A0A239SJX4_9BURK</name>
<evidence type="ECO:0000256" key="1">
    <source>
        <dbReference type="ARBA" id="ARBA00004141"/>
    </source>
</evidence>
<dbReference type="AlphaFoldDB" id="A0A239SJX4"/>
<organism evidence="6 7">
    <name type="scientific">Pandoraea sputorum</name>
    <dbReference type="NCBI Taxonomy" id="93222"/>
    <lineage>
        <taxon>Bacteria</taxon>
        <taxon>Pseudomonadati</taxon>
        <taxon>Pseudomonadota</taxon>
        <taxon>Betaproteobacteria</taxon>
        <taxon>Burkholderiales</taxon>
        <taxon>Burkholderiaceae</taxon>
        <taxon>Pandoraea</taxon>
    </lineage>
</organism>
<reference evidence="6 7" key="1">
    <citation type="submission" date="2017-06" db="EMBL/GenBank/DDBJ databases">
        <authorList>
            <consortium name="Pathogen Informatics"/>
        </authorList>
    </citation>
    <scope>NUCLEOTIDE SEQUENCE [LARGE SCALE GENOMIC DNA]</scope>
    <source>
        <strain evidence="6 7">NCTC13161</strain>
    </source>
</reference>
<dbReference type="InterPro" id="IPR004837">
    <property type="entry name" value="NaCa_Exmemb"/>
</dbReference>
<dbReference type="PANTHER" id="PTHR37958:SF1">
    <property type="entry name" value="SODIUM-POTASSIUM_PROTON ANTIPORTER CHAA"/>
    <property type="match status" value="1"/>
</dbReference>
<evidence type="ECO:0000313" key="6">
    <source>
        <dbReference type="EMBL" id="SNU85720.1"/>
    </source>
</evidence>
<evidence type="ECO:0000256" key="3">
    <source>
        <dbReference type="ARBA" id="ARBA00022989"/>
    </source>
</evidence>
<dbReference type="Proteomes" id="UP000215126">
    <property type="component" value="Chromosome 1"/>
</dbReference>